<evidence type="ECO:0000256" key="8">
    <source>
        <dbReference type="ARBA" id="ARBA00023136"/>
    </source>
</evidence>
<evidence type="ECO:0000256" key="5">
    <source>
        <dbReference type="ARBA" id="ARBA00022741"/>
    </source>
</evidence>
<keyword evidence="7 10" id="KW-1133">Transmembrane helix</keyword>
<dbReference type="GO" id="GO:0005524">
    <property type="term" value="F:ATP binding"/>
    <property type="evidence" value="ECO:0007669"/>
    <property type="project" value="UniProtKB-KW"/>
</dbReference>
<dbReference type="Proteomes" id="UP001222800">
    <property type="component" value="Chromosome"/>
</dbReference>
<keyword evidence="13" id="KW-1185">Reference proteome</keyword>
<sequence length="765" mass="84173">MLKLKNISKVYKAGSFEQKALNGVNLQFKQGEFVSVLGPSGSGKTTTLNIIGGLDIYSDGDLIINGKSTKKFTDSDWDAYRNNSIGFIFQSYNLIGHLSVLDNVELGMTLSGISDKERKEKSLEVLKRVGLSDHVNKKPSQLSGGQKQRVAIARALVNNPDVILADEPTGALDSKTSVEIMELIKEISNNKLVIMVTHNPKLAKKYSTRIIELEDGQVINDSNPVTSNVDSNNYRIKKTSMNFITALKLSFNNLRTKKIRTLITAFAGSIGIIGVAMVLFISNGMNAEISNLESEQLSSLPIMVNESPMTLKLPSGGGGNNEINEIKIDESGVTPFDPITDLSSHKNNITEDYIDYITKLDSSLGDIQYQLGLQMNILVKNNDNIQNIATNNKGSLSFKEIPTDDKLINEQYEVINGKFPVGHNELLLVVDEYNRLDQNVLLTLGLDIDEGTISFDSIIGKELVVAKNNDYYEEMESIFPVSHDLSMAYKNGFKVTIVGVARPIVSENERNSQVNTITSILSPGLWYKNDLTEAVITDSINSNISITQLNKDYNVLTGKKFSEKITKDDVLKFIGAIDTPVGVTIYPTDFESKTQIKEYLDSWNDSLDEDHQILYTDLAENITSMMDSMVSMIQTVLVAFAGISLVVSTIMIGIITYVSVLERTKEIGVLRSLGARKKDISRVFNAETFIVGLISGSLGIFLTYVLSDPVNKVLSKSMQIDQIVVIDVNQSIMLIAISVALTLVSGLIPAKIAAKKDPVKALRTE</sequence>
<name>A0ABY8EIT1_9FIRM</name>
<dbReference type="CDD" id="cd03255">
    <property type="entry name" value="ABC_MJ0796_LolCDE_FtsE"/>
    <property type="match status" value="1"/>
</dbReference>
<dbReference type="PROSITE" id="PS50893">
    <property type="entry name" value="ABC_TRANSPORTER_2"/>
    <property type="match status" value="1"/>
</dbReference>
<organism evidence="12 13">
    <name type="scientific">Tepidibacter hydrothermalis</name>
    <dbReference type="NCBI Taxonomy" id="3036126"/>
    <lineage>
        <taxon>Bacteria</taxon>
        <taxon>Bacillati</taxon>
        <taxon>Bacillota</taxon>
        <taxon>Clostridia</taxon>
        <taxon>Peptostreptococcales</taxon>
        <taxon>Peptostreptococcaceae</taxon>
        <taxon>Tepidibacter</taxon>
    </lineage>
</organism>
<proteinExistence type="inferred from homology"/>
<feature type="transmembrane region" description="Helical" evidence="10">
    <location>
        <begin position="636"/>
        <end position="661"/>
    </location>
</feature>
<accession>A0ABY8EIT1</accession>
<evidence type="ECO:0000256" key="7">
    <source>
        <dbReference type="ARBA" id="ARBA00022989"/>
    </source>
</evidence>
<dbReference type="SMART" id="SM00382">
    <property type="entry name" value="AAA"/>
    <property type="match status" value="1"/>
</dbReference>
<evidence type="ECO:0000256" key="2">
    <source>
        <dbReference type="ARBA" id="ARBA00022448"/>
    </source>
</evidence>
<dbReference type="RefSeq" id="WP_277734142.1">
    <property type="nucleotide sequence ID" value="NZ_CP120733.1"/>
</dbReference>
<evidence type="ECO:0000256" key="4">
    <source>
        <dbReference type="ARBA" id="ARBA00022692"/>
    </source>
</evidence>
<keyword evidence="8 10" id="KW-0472">Membrane</keyword>
<evidence type="ECO:0000256" key="1">
    <source>
        <dbReference type="ARBA" id="ARBA00004429"/>
    </source>
</evidence>
<feature type="transmembrane region" description="Helical" evidence="10">
    <location>
        <begin position="262"/>
        <end position="281"/>
    </location>
</feature>
<dbReference type="InterPro" id="IPR017911">
    <property type="entry name" value="MacB-like_ATP-bd"/>
</dbReference>
<feature type="transmembrane region" description="Helical" evidence="10">
    <location>
        <begin position="682"/>
        <end position="706"/>
    </location>
</feature>
<dbReference type="InterPro" id="IPR003838">
    <property type="entry name" value="ABC3_permease_C"/>
</dbReference>
<dbReference type="Pfam" id="PF02687">
    <property type="entry name" value="FtsX"/>
    <property type="match status" value="1"/>
</dbReference>
<reference evidence="12 13" key="1">
    <citation type="submission" date="2023-03" db="EMBL/GenBank/DDBJ databases">
        <title>Complete genome sequence of Tepidibacter sp. SWIR-1, isolated from a deep-sea hydrothermal vent.</title>
        <authorList>
            <person name="Li X."/>
        </authorList>
    </citation>
    <scope>NUCLEOTIDE SEQUENCE [LARGE SCALE GENOMIC DNA]</scope>
    <source>
        <strain evidence="12 13">SWIR-1</strain>
    </source>
</reference>
<dbReference type="PROSITE" id="PS00211">
    <property type="entry name" value="ABC_TRANSPORTER_1"/>
    <property type="match status" value="1"/>
</dbReference>
<evidence type="ECO:0000313" key="12">
    <source>
        <dbReference type="EMBL" id="WFD11920.1"/>
    </source>
</evidence>
<keyword evidence="6 12" id="KW-0067">ATP-binding</keyword>
<comment type="similarity">
    <text evidence="9">Belongs to the ABC transporter superfamily. Macrolide exporter (TC 3.A.1.122) family.</text>
</comment>
<comment type="subcellular location">
    <subcellularLocation>
        <location evidence="1">Cell inner membrane</location>
        <topology evidence="1">Multi-pass membrane protein</topology>
    </subcellularLocation>
</comment>
<keyword evidence="2" id="KW-0813">Transport</keyword>
<evidence type="ECO:0000256" key="9">
    <source>
        <dbReference type="ARBA" id="ARBA00038388"/>
    </source>
</evidence>
<keyword evidence="5" id="KW-0547">Nucleotide-binding</keyword>
<dbReference type="Pfam" id="PF00005">
    <property type="entry name" value="ABC_tran"/>
    <property type="match status" value="1"/>
</dbReference>
<dbReference type="EMBL" id="CP120733">
    <property type="protein sequence ID" value="WFD11920.1"/>
    <property type="molecule type" value="Genomic_DNA"/>
</dbReference>
<protein>
    <submittedName>
        <fullName evidence="12">ATP-binding cassette domain-containing protein</fullName>
    </submittedName>
</protein>
<dbReference type="InterPro" id="IPR017871">
    <property type="entry name" value="ABC_transporter-like_CS"/>
</dbReference>
<evidence type="ECO:0000256" key="10">
    <source>
        <dbReference type="SAM" id="Phobius"/>
    </source>
</evidence>
<feature type="domain" description="ABC transporter" evidence="11">
    <location>
        <begin position="2"/>
        <end position="240"/>
    </location>
</feature>
<dbReference type="InterPro" id="IPR003439">
    <property type="entry name" value="ABC_transporter-like_ATP-bd"/>
</dbReference>
<dbReference type="PANTHER" id="PTHR42798:SF6">
    <property type="entry name" value="CELL DIVISION ATP-BINDING PROTEIN FTSE"/>
    <property type="match status" value="1"/>
</dbReference>
<dbReference type="PANTHER" id="PTHR42798">
    <property type="entry name" value="LIPOPROTEIN-RELEASING SYSTEM ATP-BINDING PROTEIN LOLD"/>
    <property type="match status" value="1"/>
</dbReference>
<dbReference type="InterPro" id="IPR027417">
    <property type="entry name" value="P-loop_NTPase"/>
</dbReference>
<feature type="transmembrane region" description="Helical" evidence="10">
    <location>
        <begin position="732"/>
        <end position="754"/>
    </location>
</feature>
<evidence type="ECO:0000256" key="3">
    <source>
        <dbReference type="ARBA" id="ARBA00022475"/>
    </source>
</evidence>
<dbReference type="InterPro" id="IPR003593">
    <property type="entry name" value="AAA+_ATPase"/>
</dbReference>
<evidence type="ECO:0000256" key="6">
    <source>
        <dbReference type="ARBA" id="ARBA00022840"/>
    </source>
</evidence>
<dbReference type="Gene3D" id="3.40.50.300">
    <property type="entry name" value="P-loop containing nucleotide triphosphate hydrolases"/>
    <property type="match status" value="1"/>
</dbReference>
<keyword evidence="3" id="KW-1003">Cell membrane</keyword>
<dbReference type="SUPFAM" id="SSF52540">
    <property type="entry name" value="P-loop containing nucleoside triphosphate hydrolases"/>
    <property type="match status" value="1"/>
</dbReference>
<evidence type="ECO:0000313" key="13">
    <source>
        <dbReference type="Proteomes" id="UP001222800"/>
    </source>
</evidence>
<evidence type="ECO:0000259" key="11">
    <source>
        <dbReference type="PROSITE" id="PS50893"/>
    </source>
</evidence>
<keyword evidence="4 10" id="KW-0812">Transmembrane</keyword>
<gene>
    <name evidence="12" type="ORF">P4S50_07550</name>
</gene>